<evidence type="ECO:0000259" key="5">
    <source>
        <dbReference type="Pfam" id="PF25975"/>
    </source>
</evidence>
<dbReference type="InterPro" id="IPR058791">
    <property type="entry name" value="3HB_CusB"/>
</dbReference>
<dbReference type="InterPro" id="IPR058649">
    <property type="entry name" value="CzcB_C"/>
</dbReference>
<dbReference type="Pfam" id="PF25919">
    <property type="entry name" value="BSH_CusB"/>
    <property type="match status" value="1"/>
</dbReference>
<feature type="domain" description="CusB-like three alpha-helical bundle" evidence="3">
    <location>
        <begin position="113"/>
        <end position="161"/>
    </location>
</feature>
<dbReference type="PANTHER" id="PTHR30097:SF15">
    <property type="entry name" value="CATION EFFLUX SYSTEM PROTEIN CUSB"/>
    <property type="match status" value="1"/>
</dbReference>
<dbReference type="OrthoDB" id="9806939at2"/>
<gene>
    <name evidence="6" type="ORF">FRZ67_18740</name>
</gene>
<dbReference type="Pfam" id="PF25869">
    <property type="entry name" value="3HB_CusB"/>
    <property type="match status" value="1"/>
</dbReference>
<dbReference type="PANTHER" id="PTHR30097">
    <property type="entry name" value="CATION EFFLUX SYSTEM PROTEIN CUSB"/>
    <property type="match status" value="1"/>
</dbReference>
<dbReference type="Pfam" id="PF19335">
    <property type="entry name" value="HMBD"/>
    <property type="match status" value="1"/>
</dbReference>
<evidence type="ECO:0000259" key="4">
    <source>
        <dbReference type="Pfam" id="PF25919"/>
    </source>
</evidence>
<accession>A0A5B8VGR8</accession>
<sequence length="372" mass="40647">MHPQVLEHHPGDCPICGMRLIKKNAEAASINNIELESLLKPANEFVVTSLPVTTAQEKNITVPVKVYGTVEYDTRAAGSISARVSGRIEKLYLRYRYQEVTDGQKIMDIYSPELVTAQQNLLFLLKSDADNISFINAAKQRLLLLGMSENELNKVMQTGKPLYSVSVYSNYSGHVHDAGMSNGDASNDMNSSSAVTQALSLKEGMYIQKGQTLFMIMNHHQAWAALQIFTSDQSLVKKGDAVHIIPETDTAAAIDGRIDFIEPFFRGNSKTLTARVYFHNMAMLPIGSHVTANIYAGNTQGLWLPASAVLSLGSNEVAFLKKDGGFVAHKITTGIRSNDNVQIVSGLNATDTVAVNAQYLIDSESFIKTASK</sequence>
<feature type="domain" description="CzcB-like C-terminal circularly permuted SH3-like" evidence="5">
    <location>
        <begin position="304"/>
        <end position="360"/>
    </location>
</feature>
<dbReference type="AlphaFoldDB" id="A0A5B8VGR8"/>
<dbReference type="GO" id="GO:0060003">
    <property type="term" value="P:copper ion export"/>
    <property type="evidence" value="ECO:0007669"/>
    <property type="project" value="TreeGrafter"/>
</dbReference>
<dbReference type="InterPro" id="IPR051909">
    <property type="entry name" value="MFP_Cation_Efflux"/>
</dbReference>
<evidence type="ECO:0000259" key="2">
    <source>
        <dbReference type="Pfam" id="PF19335"/>
    </source>
</evidence>
<dbReference type="KEGG" id="pgin:FRZ67_18740"/>
<evidence type="ECO:0000313" key="7">
    <source>
        <dbReference type="Proteomes" id="UP000321533"/>
    </source>
</evidence>
<name>A0A5B8VGR8_9BACT</name>
<dbReference type="Pfam" id="PF25975">
    <property type="entry name" value="CzcB_C"/>
    <property type="match status" value="1"/>
</dbReference>
<dbReference type="GO" id="GO:0030288">
    <property type="term" value="C:outer membrane-bounded periplasmic space"/>
    <property type="evidence" value="ECO:0007669"/>
    <property type="project" value="TreeGrafter"/>
</dbReference>
<evidence type="ECO:0000259" key="3">
    <source>
        <dbReference type="Pfam" id="PF25869"/>
    </source>
</evidence>
<dbReference type="Gene3D" id="6.10.140.730">
    <property type="match status" value="1"/>
</dbReference>
<protein>
    <submittedName>
        <fullName evidence="6">HlyD family efflux transporter periplasmic adaptor subunit</fullName>
    </submittedName>
</protein>
<keyword evidence="1" id="KW-0813">Transport</keyword>
<feature type="domain" description="CusB-like barrel-sandwich hybrid" evidence="4">
    <location>
        <begin position="80"/>
        <end position="216"/>
    </location>
</feature>
<dbReference type="EMBL" id="CP042435">
    <property type="protein sequence ID" value="QEC70281.1"/>
    <property type="molecule type" value="Genomic_DNA"/>
</dbReference>
<dbReference type="InterPro" id="IPR045800">
    <property type="entry name" value="HMBD"/>
</dbReference>
<dbReference type="InterPro" id="IPR058790">
    <property type="entry name" value="BSH_CusB"/>
</dbReference>
<dbReference type="Gene3D" id="2.40.30.170">
    <property type="match status" value="1"/>
</dbReference>
<dbReference type="GO" id="GO:0046914">
    <property type="term" value="F:transition metal ion binding"/>
    <property type="evidence" value="ECO:0007669"/>
    <property type="project" value="TreeGrafter"/>
</dbReference>
<feature type="domain" description="Heavy metal binding" evidence="2">
    <location>
        <begin position="1"/>
        <end position="23"/>
    </location>
</feature>
<keyword evidence="7" id="KW-1185">Reference proteome</keyword>
<evidence type="ECO:0000313" key="6">
    <source>
        <dbReference type="EMBL" id="QEC70281.1"/>
    </source>
</evidence>
<proteinExistence type="predicted"/>
<dbReference type="Gene3D" id="2.40.420.20">
    <property type="match status" value="1"/>
</dbReference>
<evidence type="ECO:0000256" key="1">
    <source>
        <dbReference type="ARBA" id="ARBA00022448"/>
    </source>
</evidence>
<organism evidence="6 7">
    <name type="scientific">Panacibacter ginsenosidivorans</name>
    <dbReference type="NCBI Taxonomy" id="1813871"/>
    <lineage>
        <taxon>Bacteria</taxon>
        <taxon>Pseudomonadati</taxon>
        <taxon>Bacteroidota</taxon>
        <taxon>Chitinophagia</taxon>
        <taxon>Chitinophagales</taxon>
        <taxon>Chitinophagaceae</taxon>
        <taxon>Panacibacter</taxon>
    </lineage>
</organism>
<reference evidence="6 7" key="1">
    <citation type="journal article" date="2016" name="Int. J. Syst. Evol. Microbiol.">
        <title>Panacibacter ginsenosidivorans gen. nov., sp. nov., with ginsenoside converting activity isolated from soil of a ginseng field.</title>
        <authorList>
            <person name="Siddiqi M.Z."/>
            <person name="Muhammad Shafi S."/>
            <person name="Choi K.D."/>
            <person name="Im W.T."/>
        </authorList>
    </citation>
    <scope>NUCLEOTIDE SEQUENCE [LARGE SCALE GENOMIC DNA]</scope>
    <source>
        <strain evidence="6 7">Gsoil1550</strain>
    </source>
</reference>
<dbReference type="GO" id="GO:0015679">
    <property type="term" value="P:plasma membrane copper ion transport"/>
    <property type="evidence" value="ECO:0007669"/>
    <property type="project" value="TreeGrafter"/>
</dbReference>
<dbReference type="Proteomes" id="UP000321533">
    <property type="component" value="Chromosome"/>
</dbReference>